<dbReference type="Gene3D" id="2.120.10.80">
    <property type="entry name" value="Kelch-type beta propeller"/>
    <property type="match status" value="2"/>
</dbReference>
<comment type="caution">
    <text evidence="4">The sequence shown here is derived from an EMBL/GenBank/DDBJ whole genome shotgun (WGS) entry which is preliminary data.</text>
</comment>
<evidence type="ECO:0000256" key="2">
    <source>
        <dbReference type="ARBA" id="ARBA00022737"/>
    </source>
</evidence>
<evidence type="ECO:0000256" key="3">
    <source>
        <dbReference type="SAM" id="Phobius"/>
    </source>
</evidence>
<dbReference type="EMBL" id="MHPU01000005">
    <property type="protein sequence ID" value="OGZ89608.1"/>
    <property type="molecule type" value="Genomic_DNA"/>
</dbReference>
<evidence type="ECO:0000313" key="5">
    <source>
        <dbReference type="Proteomes" id="UP000178935"/>
    </source>
</evidence>
<dbReference type="SUPFAM" id="SSF117281">
    <property type="entry name" value="Kelch motif"/>
    <property type="match status" value="1"/>
</dbReference>
<proteinExistence type="predicted"/>
<feature type="transmembrane region" description="Helical" evidence="3">
    <location>
        <begin position="7"/>
        <end position="28"/>
    </location>
</feature>
<organism evidence="4 5">
    <name type="scientific">Candidatus Staskawiczbacteria bacterium RIFOXYD1_FULL_32_13</name>
    <dbReference type="NCBI Taxonomy" id="1802234"/>
    <lineage>
        <taxon>Bacteria</taxon>
        <taxon>Candidatus Staskawicziibacteriota</taxon>
    </lineage>
</organism>
<evidence type="ECO:0008006" key="6">
    <source>
        <dbReference type="Google" id="ProtNLM"/>
    </source>
</evidence>
<sequence>MEIKKRLVILFCILFFLFIILVVTKIFYKNKFENREAMPVVKEVIVDIKPVFNPLKLDWQESTGSAEFEARDSHGLVAFKNKLWVMGGLNGNCCVQKLGLVDYEKAPHFLDVWSSEDGKIWKLENASAPWGKRRSIQVVEFKNKLFLLGGWGPEIGYKNDIWTSEDGINWKLEKENAEWSKREGHTALVFDNKIWVIGGVTYDSHKLTNDVWSSEDGIFWQKATDNAGFELRWDHVALAFNNKLWVIGGMGFDNKVFNDVWSSEDGIVWKQEVASAPFASRQGGGLVEFENKLWLISRLNADIYGAGVNDVWFSDNGINWQKTETDPEWSGREDVGVAVFKNKIWVVGGMDKDFVWENDVWSSK</sequence>
<keyword evidence="3" id="KW-0812">Transmembrane</keyword>
<dbReference type="PANTHER" id="PTHR24412:SF489">
    <property type="entry name" value="RING FINGER DOMAIN AND KELCH REPEAT-CONTAINING PROTEIN DDB_G0271372"/>
    <property type="match status" value="1"/>
</dbReference>
<dbReference type="InterPro" id="IPR015915">
    <property type="entry name" value="Kelch-typ_b-propeller"/>
</dbReference>
<keyword evidence="3" id="KW-1133">Transmembrane helix</keyword>
<dbReference type="Proteomes" id="UP000178935">
    <property type="component" value="Unassembled WGS sequence"/>
</dbReference>
<reference evidence="4 5" key="1">
    <citation type="journal article" date="2016" name="Nat. Commun.">
        <title>Thousands of microbial genomes shed light on interconnected biogeochemical processes in an aquifer system.</title>
        <authorList>
            <person name="Anantharaman K."/>
            <person name="Brown C.T."/>
            <person name="Hug L.A."/>
            <person name="Sharon I."/>
            <person name="Castelle C.J."/>
            <person name="Probst A.J."/>
            <person name="Thomas B.C."/>
            <person name="Singh A."/>
            <person name="Wilkins M.J."/>
            <person name="Karaoz U."/>
            <person name="Brodie E.L."/>
            <person name="Williams K.H."/>
            <person name="Hubbard S.S."/>
            <person name="Banfield J.F."/>
        </authorList>
    </citation>
    <scope>NUCLEOTIDE SEQUENCE [LARGE SCALE GENOMIC DNA]</scope>
</reference>
<dbReference type="InterPro" id="IPR006652">
    <property type="entry name" value="Kelch_1"/>
</dbReference>
<evidence type="ECO:0000313" key="4">
    <source>
        <dbReference type="EMBL" id="OGZ89608.1"/>
    </source>
</evidence>
<dbReference type="AlphaFoldDB" id="A0A1G2JTM9"/>
<gene>
    <name evidence="4" type="ORF">A2561_03690</name>
</gene>
<keyword evidence="3" id="KW-0472">Membrane</keyword>
<keyword evidence="2" id="KW-0677">Repeat</keyword>
<evidence type="ECO:0000256" key="1">
    <source>
        <dbReference type="ARBA" id="ARBA00022441"/>
    </source>
</evidence>
<name>A0A1G2JTM9_9BACT</name>
<dbReference type="PANTHER" id="PTHR24412">
    <property type="entry name" value="KELCH PROTEIN"/>
    <property type="match status" value="1"/>
</dbReference>
<keyword evidence="1" id="KW-0880">Kelch repeat</keyword>
<protein>
    <recommendedName>
        <fullName evidence="6">Galactose oxidase</fullName>
    </recommendedName>
</protein>
<dbReference type="Pfam" id="PF01344">
    <property type="entry name" value="Kelch_1"/>
    <property type="match status" value="1"/>
</dbReference>
<accession>A0A1G2JTM9</accession>